<evidence type="ECO:0000256" key="1">
    <source>
        <dbReference type="ARBA" id="ARBA00023242"/>
    </source>
</evidence>
<feature type="region of interest" description="Disordered" evidence="2">
    <location>
        <begin position="1"/>
        <end position="25"/>
    </location>
</feature>
<dbReference type="GO" id="GO:0000981">
    <property type="term" value="F:DNA-binding transcription factor activity, RNA polymerase II-specific"/>
    <property type="evidence" value="ECO:0007669"/>
    <property type="project" value="InterPro"/>
</dbReference>
<evidence type="ECO:0000259" key="3">
    <source>
        <dbReference type="Pfam" id="PF04082"/>
    </source>
</evidence>
<feature type="compositionally biased region" description="Polar residues" evidence="2">
    <location>
        <begin position="393"/>
        <end position="402"/>
    </location>
</feature>
<gene>
    <name evidence="4" type="ORF">FSARC_5131</name>
</gene>
<dbReference type="CDD" id="cd12148">
    <property type="entry name" value="fungal_TF_MHR"/>
    <property type="match status" value="1"/>
</dbReference>
<accession>A0A8H4U049</accession>
<evidence type="ECO:0000313" key="5">
    <source>
        <dbReference type="Proteomes" id="UP000622797"/>
    </source>
</evidence>
<dbReference type="GO" id="GO:0003677">
    <property type="term" value="F:DNA binding"/>
    <property type="evidence" value="ECO:0007669"/>
    <property type="project" value="InterPro"/>
</dbReference>
<keyword evidence="1" id="KW-0539">Nucleus</keyword>
<dbReference type="AlphaFoldDB" id="A0A8H4U049"/>
<dbReference type="Gene3D" id="4.10.240.10">
    <property type="entry name" value="Zn(2)-C6 fungal-type DNA-binding domain"/>
    <property type="match status" value="1"/>
</dbReference>
<keyword evidence="5" id="KW-1185">Reference proteome</keyword>
<dbReference type="InterPro" id="IPR053181">
    <property type="entry name" value="EcdB-like_regulator"/>
</dbReference>
<dbReference type="GO" id="GO:0006351">
    <property type="term" value="P:DNA-templated transcription"/>
    <property type="evidence" value="ECO:0007669"/>
    <property type="project" value="InterPro"/>
</dbReference>
<dbReference type="GO" id="GO:0008270">
    <property type="term" value="F:zinc ion binding"/>
    <property type="evidence" value="ECO:0007669"/>
    <property type="project" value="InterPro"/>
</dbReference>
<dbReference type="PANTHER" id="PTHR47785:SF5">
    <property type="entry name" value="ZN(II)2CYS6 TRANSCRIPTION FACTOR (EUROFUNG)"/>
    <property type="match status" value="1"/>
</dbReference>
<comment type="caution">
    <text evidence="4">The sequence shown here is derived from an EMBL/GenBank/DDBJ whole genome shotgun (WGS) entry which is preliminary data.</text>
</comment>
<dbReference type="InterPro" id="IPR007219">
    <property type="entry name" value="XnlR_reg_dom"/>
</dbReference>
<evidence type="ECO:0000313" key="4">
    <source>
        <dbReference type="EMBL" id="KAF4967301.1"/>
    </source>
</evidence>
<name>A0A8H4U049_9HYPO</name>
<reference evidence="4" key="2">
    <citation type="submission" date="2020-05" db="EMBL/GenBank/DDBJ databases">
        <authorList>
            <person name="Kim H.-S."/>
            <person name="Proctor R.H."/>
            <person name="Brown D.W."/>
        </authorList>
    </citation>
    <scope>NUCLEOTIDE SEQUENCE</scope>
    <source>
        <strain evidence="4">NRRL 20472</strain>
    </source>
</reference>
<dbReference type="Proteomes" id="UP000622797">
    <property type="component" value="Unassembled WGS sequence"/>
</dbReference>
<feature type="region of interest" description="Disordered" evidence="2">
    <location>
        <begin position="379"/>
        <end position="409"/>
    </location>
</feature>
<protein>
    <recommendedName>
        <fullName evidence="3">Xylanolytic transcriptional activator regulatory domain-containing protein</fullName>
    </recommendedName>
</protein>
<evidence type="ECO:0000256" key="2">
    <source>
        <dbReference type="SAM" id="MobiDB-lite"/>
    </source>
</evidence>
<feature type="domain" description="Xylanolytic transcriptional activator regulatory" evidence="3">
    <location>
        <begin position="196"/>
        <end position="400"/>
    </location>
</feature>
<dbReference type="Pfam" id="PF04082">
    <property type="entry name" value="Fungal_trans"/>
    <property type="match status" value="1"/>
</dbReference>
<dbReference type="InterPro" id="IPR036864">
    <property type="entry name" value="Zn2-C6_fun-type_DNA-bd_sf"/>
</dbReference>
<dbReference type="EMBL" id="JABEXW010000246">
    <property type="protein sequence ID" value="KAF4967301.1"/>
    <property type="molecule type" value="Genomic_DNA"/>
</dbReference>
<organism evidence="4 5">
    <name type="scientific">Fusarium sarcochroum</name>
    <dbReference type="NCBI Taxonomy" id="1208366"/>
    <lineage>
        <taxon>Eukaryota</taxon>
        <taxon>Fungi</taxon>
        <taxon>Dikarya</taxon>
        <taxon>Ascomycota</taxon>
        <taxon>Pezizomycotina</taxon>
        <taxon>Sordariomycetes</taxon>
        <taxon>Hypocreomycetidae</taxon>
        <taxon>Hypocreales</taxon>
        <taxon>Nectriaceae</taxon>
        <taxon>Fusarium</taxon>
        <taxon>Fusarium lateritium species complex</taxon>
    </lineage>
</organism>
<proteinExistence type="predicted"/>
<dbReference type="PANTHER" id="PTHR47785">
    <property type="entry name" value="ZN(II)2CYS6 TRANSCRIPTION FACTOR (EUROFUNG)-RELATED-RELATED"/>
    <property type="match status" value="1"/>
</dbReference>
<reference evidence="4" key="1">
    <citation type="journal article" date="2020" name="BMC Genomics">
        <title>Correction to: Identification and distribution of gene clusters required for synthesis of sphingolipid metabolism inhibitors in diverse species of the filamentous fungus Fusarium.</title>
        <authorList>
            <person name="Kim H.S."/>
            <person name="Lohmar J.M."/>
            <person name="Busman M."/>
            <person name="Brown D.W."/>
            <person name="Naumann T.A."/>
            <person name="Divon H.H."/>
            <person name="Lysoe E."/>
            <person name="Uhlig S."/>
            <person name="Proctor R.H."/>
        </authorList>
    </citation>
    <scope>NUCLEOTIDE SEQUENCE</scope>
    <source>
        <strain evidence="4">NRRL 20472</strain>
    </source>
</reference>
<dbReference type="OrthoDB" id="4356994at2759"/>
<sequence length="615" mass="70739">MTMRRLSRKAWGNDNGGLPPPTSPCDNVRPTCGFCVRHRAKCVYADTDDDVGDEGVEDAVSNRQIMDRLNEIKEMLQKNDSSPKGFSDAEPLFMTADTPQTSAATSPWARFSAGTQYRTQTSSRVQPTEVERLPFAALRCESLLRWPALYDVVPSDARDIDSFPLSPGYIESSVQRSNSGGKGIDDAAFVPLCRKFLAYVHPRNPVLDGHQLIRHARAVEENGLKWDSSSCLVLLACALAEYTGMWIRPNEYPVPPTPEQLQQLEDSDQTSMAEPYYAAAQKRMGLLGSSIEDIQCFVFATIFEKFALRPLRAWYYVQQACSRLETHLRQRGERPRAPFRESNPQDYHLEQRLFWTCFRAESELVFELGLRPSALESFSYPEPLPSPPEGLLTGQTPRTEGSQVDPDEEQRQVDERGWYYYLSEISIRRTVDETLNLLYRNGEEYWMKNPLYLIRQYHECEQQISQWHYHLPAVVQFESDKLPEEEFAAALQGRASLWREYTLRPIFYYVLHQQSDEPIPPQAHALALKELEVCINMVHRLAFHRRHGGIWLISRKIFLCACLILAAALNPHRVQPPEQWHIVVEIAIQTLERWALDALDVRRMADILRHMYSQT</sequence>